<comment type="caution">
    <text evidence="18">The sequence shown here is derived from an EMBL/GenBank/DDBJ whole genome shotgun (WGS) entry which is preliminary data.</text>
</comment>
<evidence type="ECO:0000313" key="18">
    <source>
        <dbReference type="EMBL" id="KPH55409.1"/>
    </source>
</evidence>
<evidence type="ECO:0000256" key="9">
    <source>
        <dbReference type="ARBA" id="ARBA00022822"/>
    </source>
</evidence>
<dbReference type="GO" id="GO:0004640">
    <property type="term" value="F:phosphoribosylanthranilate isomerase activity"/>
    <property type="evidence" value="ECO:0007669"/>
    <property type="project" value="UniProtKB-UniRule"/>
</dbReference>
<proteinExistence type="inferred from homology"/>
<comment type="catalytic activity">
    <reaction evidence="2">
        <text>1-(2-carboxyphenylamino)-1-deoxy-D-ribulose 5-phosphate + H(+) = (1S,2R)-1-C-(indol-3-yl)glycerol 3-phosphate + CO2 + H2O</text>
        <dbReference type="Rhea" id="RHEA:23476"/>
        <dbReference type="ChEBI" id="CHEBI:15377"/>
        <dbReference type="ChEBI" id="CHEBI:15378"/>
        <dbReference type="ChEBI" id="CHEBI:16526"/>
        <dbReference type="ChEBI" id="CHEBI:58613"/>
        <dbReference type="ChEBI" id="CHEBI:58866"/>
        <dbReference type="EC" id="4.1.1.48"/>
    </reaction>
</comment>
<evidence type="ECO:0000256" key="8">
    <source>
        <dbReference type="ARBA" id="ARBA00022793"/>
    </source>
</evidence>
<comment type="similarity">
    <text evidence="5">In the N-terminal section; belongs to the TrpC family.</text>
</comment>
<dbReference type="STRING" id="35818.HPU229336_03550"/>
<comment type="pathway">
    <text evidence="4">Amino-acid biosynthesis; L-tryptophan biosynthesis; L-tryptophan from chorismate: step 4/5.</text>
</comment>
<dbReference type="HAMAP" id="MF_00135">
    <property type="entry name" value="PRAI"/>
    <property type="match status" value="1"/>
</dbReference>
<dbReference type="InterPro" id="IPR011060">
    <property type="entry name" value="RibuloseP-bd_barrel"/>
</dbReference>
<comment type="catalytic activity">
    <reaction evidence="1 15">
        <text>N-(5-phospho-beta-D-ribosyl)anthranilate = 1-(2-carboxyphenylamino)-1-deoxy-D-ribulose 5-phosphate</text>
        <dbReference type="Rhea" id="RHEA:21540"/>
        <dbReference type="ChEBI" id="CHEBI:18277"/>
        <dbReference type="ChEBI" id="CHEBI:58613"/>
        <dbReference type="EC" id="5.3.1.24"/>
    </reaction>
</comment>
<evidence type="ECO:0000256" key="6">
    <source>
        <dbReference type="ARBA" id="ARBA00009847"/>
    </source>
</evidence>
<dbReference type="Proteomes" id="UP000037997">
    <property type="component" value="Unassembled WGS sequence"/>
</dbReference>
<reference evidence="18 19" key="1">
    <citation type="submission" date="2014-06" db="EMBL/GenBank/DDBJ databases">
        <title>Helicobacter pullorum isolates in fresh chicken meat - phenotypic and genotypic features.</title>
        <authorList>
            <person name="Borges V."/>
            <person name="Santos A."/>
            <person name="Correia C.B."/>
            <person name="Saraiva M."/>
            <person name="Menard A."/>
            <person name="Vieira L."/>
            <person name="Sampaio D.A."/>
            <person name="Gomes J.P."/>
            <person name="Oleastro M."/>
        </authorList>
    </citation>
    <scope>NUCLEOTIDE SEQUENCE [LARGE SCALE GENOMIC DNA]</scope>
    <source>
        <strain evidence="18 19">229334/12</strain>
    </source>
</reference>
<evidence type="ECO:0000256" key="4">
    <source>
        <dbReference type="ARBA" id="ARBA00004696"/>
    </source>
</evidence>
<dbReference type="SUPFAM" id="SSF51366">
    <property type="entry name" value="Ribulose-phoshate binding barrel"/>
    <property type="match status" value="2"/>
</dbReference>
<evidence type="ECO:0000256" key="3">
    <source>
        <dbReference type="ARBA" id="ARBA00004664"/>
    </source>
</evidence>
<dbReference type="AlphaFoldDB" id="A0A0N0LTM9"/>
<dbReference type="Gene3D" id="3.20.20.70">
    <property type="entry name" value="Aldolase class I"/>
    <property type="match status" value="2"/>
</dbReference>
<comment type="pathway">
    <text evidence="3 15">Amino-acid biosynthesis; L-tryptophan biosynthesis; L-tryptophan from chorismate: step 3/5.</text>
</comment>
<feature type="domain" description="N-(5'phosphoribosyl) anthranilate isomerase (PRAI)" evidence="17">
    <location>
        <begin position="312"/>
        <end position="495"/>
    </location>
</feature>
<evidence type="ECO:0000256" key="12">
    <source>
        <dbReference type="ARBA" id="ARBA00023239"/>
    </source>
</evidence>
<evidence type="ECO:0000256" key="10">
    <source>
        <dbReference type="ARBA" id="ARBA00023141"/>
    </source>
</evidence>
<organism evidence="18 19">
    <name type="scientific">Helicobacter pullorum</name>
    <dbReference type="NCBI Taxonomy" id="35818"/>
    <lineage>
        <taxon>Bacteria</taxon>
        <taxon>Pseudomonadati</taxon>
        <taxon>Campylobacterota</taxon>
        <taxon>Epsilonproteobacteria</taxon>
        <taxon>Campylobacterales</taxon>
        <taxon>Helicobacteraceae</taxon>
        <taxon>Helicobacter</taxon>
    </lineage>
</organism>
<evidence type="ECO:0000256" key="15">
    <source>
        <dbReference type="HAMAP-Rule" id="MF_00135"/>
    </source>
</evidence>
<evidence type="ECO:0000256" key="2">
    <source>
        <dbReference type="ARBA" id="ARBA00001633"/>
    </source>
</evidence>
<dbReference type="PROSITE" id="PS00614">
    <property type="entry name" value="IGPS"/>
    <property type="match status" value="1"/>
</dbReference>
<dbReference type="GO" id="GO:0000162">
    <property type="term" value="P:L-tryptophan biosynthetic process"/>
    <property type="evidence" value="ECO:0007669"/>
    <property type="project" value="UniProtKB-UniRule"/>
</dbReference>
<dbReference type="CDD" id="cd00331">
    <property type="entry name" value="IGPS"/>
    <property type="match status" value="1"/>
</dbReference>
<dbReference type="PATRIC" id="fig|35818.11.peg.1792"/>
<comment type="similarity">
    <text evidence="15">Belongs to the TrpF family.</text>
</comment>
<protein>
    <recommendedName>
        <fullName evidence="15">N-(5'-phosphoribosyl)anthranilate isomerase</fullName>
        <shortName evidence="15">PRAI</shortName>
        <ecNumber evidence="15">5.3.1.24</ecNumber>
    </recommendedName>
</protein>
<dbReference type="UniPathway" id="UPA00035">
    <property type="reaction ID" value="UER00042"/>
</dbReference>
<comment type="similarity">
    <text evidence="6">In the C-terminal section; belongs to the TrpF family.</text>
</comment>
<evidence type="ECO:0000313" key="19">
    <source>
        <dbReference type="Proteomes" id="UP000037997"/>
    </source>
</evidence>
<keyword evidence="7 15" id="KW-0028">Amino-acid biosynthesis</keyword>
<dbReference type="InterPro" id="IPR013785">
    <property type="entry name" value="Aldolase_TIM"/>
</dbReference>
<dbReference type="InterPro" id="IPR001468">
    <property type="entry name" value="Indole-3-GlycerolPSynthase_CS"/>
</dbReference>
<dbReference type="InterPro" id="IPR001240">
    <property type="entry name" value="PRAI_dom"/>
</dbReference>
<evidence type="ECO:0000259" key="17">
    <source>
        <dbReference type="Pfam" id="PF00697"/>
    </source>
</evidence>
<evidence type="ECO:0000256" key="7">
    <source>
        <dbReference type="ARBA" id="ARBA00022605"/>
    </source>
</evidence>
<dbReference type="GO" id="GO:0004425">
    <property type="term" value="F:indole-3-glycerol-phosphate synthase activity"/>
    <property type="evidence" value="ECO:0007669"/>
    <property type="project" value="UniProtKB-EC"/>
</dbReference>
<dbReference type="Pfam" id="PF00218">
    <property type="entry name" value="IGPS"/>
    <property type="match status" value="1"/>
</dbReference>
<keyword evidence="8" id="KW-0210">Decarboxylase</keyword>
<gene>
    <name evidence="15" type="primary">trpF</name>
    <name evidence="18" type="ORF">HPU229334_09075</name>
</gene>
<dbReference type="CDD" id="cd00405">
    <property type="entry name" value="PRAI"/>
    <property type="match status" value="1"/>
</dbReference>
<dbReference type="InterPro" id="IPR045186">
    <property type="entry name" value="Indole-3-glycerol_P_synth"/>
</dbReference>
<keyword evidence="12" id="KW-0456">Lyase</keyword>
<evidence type="ECO:0000259" key="16">
    <source>
        <dbReference type="Pfam" id="PF00218"/>
    </source>
</evidence>
<keyword evidence="11 15" id="KW-0413">Isomerase</keyword>
<dbReference type="PANTHER" id="PTHR22854">
    <property type="entry name" value="TRYPTOPHAN BIOSYNTHESIS PROTEIN"/>
    <property type="match status" value="1"/>
</dbReference>
<dbReference type="InterPro" id="IPR013798">
    <property type="entry name" value="Indole-3-glycerol_P_synth_dom"/>
</dbReference>
<evidence type="ECO:0000256" key="14">
    <source>
        <dbReference type="ARBA" id="ARBA00025592"/>
    </source>
</evidence>
<dbReference type="Pfam" id="PF00697">
    <property type="entry name" value="PRAI"/>
    <property type="match status" value="1"/>
</dbReference>
<keyword evidence="13" id="KW-0511">Multifunctional enzyme</keyword>
<keyword evidence="9 15" id="KW-0822">Tryptophan biosynthesis</keyword>
<dbReference type="PANTHER" id="PTHR22854:SF2">
    <property type="entry name" value="INDOLE-3-GLYCEROL-PHOSPHATE SYNTHASE"/>
    <property type="match status" value="1"/>
</dbReference>
<evidence type="ECO:0000256" key="13">
    <source>
        <dbReference type="ARBA" id="ARBA00023268"/>
    </source>
</evidence>
<dbReference type="EC" id="5.3.1.24" evidence="15"/>
<dbReference type="EMBL" id="JNOC01000044">
    <property type="protein sequence ID" value="KPH55409.1"/>
    <property type="molecule type" value="Genomic_DNA"/>
</dbReference>
<keyword evidence="10 15" id="KW-0057">Aromatic amino acid biosynthesis</keyword>
<accession>A0A0N0LTM9</accession>
<comment type="function">
    <text evidence="14">Bifunctional enzyme that catalyzes two sequential steps of tryptophan biosynthetic pathway. The first reaction is catalyzed by the isomerase, coded by the TrpF domain; the second reaction is catalyzed by the synthase, coded by the TrpC domain.</text>
</comment>
<name>A0A0N0LTM9_9HELI</name>
<evidence type="ECO:0000256" key="5">
    <source>
        <dbReference type="ARBA" id="ARBA00007902"/>
    </source>
</evidence>
<dbReference type="RefSeq" id="WP_054198279.1">
    <property type="nucleotide sequence ID" value="NZ_JNOC01000044.1"/>
</dbReference>
<feature type="domain" description="Indole-3-glycerol phosphate synthase" evidence="16">
    <location>
        <begin position="35"/>
        <end position="253"/>
    </location>
</feature>
<evidence type="ECO:0000256" key="1">
    <source>
        <dbReference type="ARBA" id="ARBA00001164"/>
    </source>
</evidence>
<evidence type="ECO:0000256" key="11">
    <source>
        <dbReference type="ARBA" id="ARBA00023235"/>
    </source>
</evidence>
<sequence>MIPTILKNILDKKAKHPILKATRDTPLTPPNLDFPIIIAEIKRASPSAGNIGKIENPKDLANSYLKGGASAISILCEEDFFKGSLEDLHQVKQSYPNATILRKDFITKIEQIQESYDFGADMVLLIAAVFIGENNENGGFSRLKSLYEESLKLGLTPLIEVHNQAEIDFITPLKAMLIGINSRNLHTFKINKIQAYNLLKYLKTTNPQSKTIFESSIECSFDGFVIGNIGFDGILCGSYLVRDSNPTQTLKSLKDSMICGKNSPNAFYSNAFELLNSPQGFLKICGITSKEDALMCANTLEPTLQNHTHNDSSPKKLAALGFILAKDSPRFITPQAIEEISNALKSHPKILKIGVVKEDEKMLQQAINLYKKGIIDALQLHGVKQQNFAKIDLKNADFSFYEVWNIAESEDLGDFISPFVLLDSKSQLGGGSGKSIKLEVLKSLKEKVNDYLCVAGGICADNVIPLRNIGAKMLDINSSIESKIGKKDSQKLQTLLHLYFSS</sequence>